<dbReference type="Pfam" id="PF16220">
    <property type="entry name" value="DUF4880"/>
    <property type="match status" value="1"/>
</dbReference>
<dbReference type="Pfam" id="PF04773">
    <property type="entry name" value="FecR"/>
    <property type="match status" value="1"/>
</dbReference>
<dbReference type="EMBL" id="CAAJGR010000077">
    <property type="protein sequence ID" value="VHO02854.1"/>
    <property type="molecule type" value="Genomic_DNA"/>
</dbReference>
<organism evidence="3">
    <name type="scientific">Rheinheimera sp. BAL341</name>
    <dbReference type="NCBI Taxonomy" id="1708203"/>
    <lineage>
        <taxon>Bacteria</taxon>
        <taxon>Pseudomonadati</taxon>
        <taxon>Pseudomonadota</taxon>
        <taxon>Gammaproteobacteria</taxon>
        <taxon>Chromatiales</taxon>
        <taxon>Chromatiaceae</taxon>
        <taxon>Rheinheimera</taxon>
    </lineage>
</organism>
<protein>
    <submittedName>
        <fullName evidence="3">Iron siderophore sensor protein</fullName>
    </submittedName>
</protein>
<feature type="domain" description="FecR N-terminal" evidence="2">
    <location>
        <begin position="24"/>
        <end position="62"/>
    </location>
</feature>
<dbReference type="Gene3D" id="2.60.120.1440">
    <property type="match status" value="1"/>
</dbReference>
<name>A0A486XK00_9GAMM</name>
<dbReference type="Gene3D" id="3.55.50.30">
    <property type="match status" value="1"/>
</dbReference>
<accession>A0A486XK00</accession>
<dbReference type="PANTHER" id="PTHR30273">
    <property type="entry name" value="PERIPLASMIC SIGNAL SENSOR AND SIGMA FACTOR ACTIVATOR FECR-RELATED"/>
    <property type="match status" value="1"/>
</dbReference>
<evidence type="ECO:0000259" key="1">
    <source>
        <dbReference type="Pfam" id="PF04773"/>
    </source>
</evidence>
<dbReference type="InterPro" id="IPR032623">
    <property type="entry name" value="FecR_N"/>
</dbReference>
<dbReference type="PIRSF" id="PIRSF018266">
    <property type="entry name" value="FecR"/>
    <property type="match status" value="1"/>
</dbReference>
<proteinExistence type="predicted"/>
<dbReference type="PANTHER" id="PTHR30273:SF2">
    <property type="entry name" value="PROTEIN FECR"/>
    <property type="match status" value="1"/>
</dbReference>
<dbReference type="GO" id="GO:0016989">
    <property type="term" value="F:sigma factor antagonist activity"/>
    <property type="evidence" value="ECO:0007669"/>
    <property type="project" value="TreeGrafter"/>
</dbReference>
<evidence type="ECO:0000259" key="2">
    <source>
        <dbReference type="Pfam" id="PF16220"/>
    </source>
</evidence>
<dbReference type="AlphaFoldDB" id="A0A486XK00"/>
<dbReference type="InterPro" id="IPR006860">
    <property type="entry name" value="FecR"/>
</dbReference>
<reference evidence="3" key="1">
    <citation type="submission" date="2019-04" db="EMBL/GenBank/DDBJ databases">
        <authorList>
            <person name="Brambilla D."/>
        </authorList>
    </citation>
    <scope>NUCLEOTIDE SEQUENCE</scope>
    <source>
        <strain evidence="3">BAL1</strain>
    </source>
</reference>
<feature type="domain" description="FecR protein" evidence="1">
    <location>
        <begin position="132"/>
        <end position="222"/>
    </location>
</feature>
<sequence length="359" mass="39888">MSNIHPIHLQSKRQQAVLDEQRLEQACDWIAKLDRTLTPAETQALQQWLASSAQNHTTLLEVAALWDKMDTLQRLSDLFPQTEKKPASHWQTWALAASVATVFLLATFWFRPEHMMQDPASTPTVMASQSSYQTRVGETTTIELPDKSKLVLNTNSFVVVKYSAKARIIELQRGEIMIDVAHDTSRPLSVVAAGKIIQAVGTAFNVDVRSNHVKLMVTDGKVLVETALAEVIQDEHRLAKRLPVSALAISKGERVDLDASGQREEKVHKVDPVDIAASLSWRTGNLIFRGETLADAVAEISRYTDIQFELADDAKLNDIHVAGMFKTGDVNGLLEVFKTNFNISHERLGSDKVLLKFAG</sequence>
<dbReference type="InterPro" id="IPR012373">
    <property type="entry name" value="Ferrdict_sens_TM"/>
</dbReference>
<gene>
    <name evidence="3" type="ORF">BAL341_1046</name>
</gene>
<evidence type="ECO:0000313" key="3">
    <source>
        <dbReference type="EMBL" id="VHO02854.1"/>
    </source>
</evidence>